<keyword evidence="1" id="KW-0812">Transmembrane</keyword>
<name>A0A5F0D3Q3_9MICO</name>
<evidence type="ECO:0000256" key="1">
    <source>
        <dbReference type="SAM" id="Phobius"/>
    </source>
</evidence>
<dbReference type="AlphaFoldDB" id="A0A5F0D3Q3"/>
<keyword evidence="3" id="KW-1185">Reference proteome</keyword>
<dbReference type="OrthoDB" id="9772590at2"/>
<feature type="transmembrane region" description="Helical" evidence="1">
    <location>
        <begin position="66"/>
        <end position="88"/>
    </location>
</feature>
<evidence type="ECO:0000313" key="2">
    <source>
        <dbReference type="EMBL" id="TFB89327.1"/>
    </source>
</evidence>
<reference evidence="2 3" key="1">
    <citation type="submission" date="2019-03" db="EMBL/GenBank/DDBJ databases">
        <title>Genomics of glacier-inhabiting Cryobacterium strains.</title>
        <authorList>
            <person name="Liu Q."/>
            <person name="Xin Y.-H."/>
        </authorList>
    </citation>
    <scope>NUCLEOTIDE SEQUENCE [LARGE SCALE GENOMIC DNA]</scope>
    <source>
        <strain evidence="2 3">Hh15</strain>
    </source>
</reference>
<keyword evidence="1" id="KW-0472">Membrane</keyword>
<sequence>MFSEPALVGSFTADAQGQVQAVFPVDEAALPGTHAVQFTGWCTRIALTTVLVGSDALVASATSFPMWVWGAGGVVGTAGLALAGGHLLRVMRVPALPSATTTSA</sequence>
<proteinExistence type="predicted"/>
<dbReference type="Proteomes" id="UP000297654">
    <property type="component" value="Unassembled WGS sequence"/>
</dbReference>
<keyword evidence="1" id="KW-1133">Transmembrane helix</keyword>
<accession>A0A5F0D3Q3</accession>
<dbReference type="EMBL" id="SOFF01000030">
    <property type="protein sequence ID" value="TFB89327.1"/>
    <property type="molecule type" value="Genomic_DNA"/>
</dbReference>
<organism evidence="2 3">
    <name type="scientific">Cryobacterium luteum</name>
    <dbReference type="NCBI Taxonomy" id="1424661"/>
    <lineage>
        <taxon>Bacteria</taxon>
        <taxon>Bacillati</taxon>
        <taxon>Actinomycetota</taxon>
        <taxon>Actinomycetes</taxon>
        <taxon>Micrococcales</taxon>
        <taxon>Microbacteriaceae</taxon>
        <taxon>Cryobacterium</taxon>
    </lineage>
</organism>
<comment type="caution">
    <text evidence="2">The sequence shown here is derived from an EMBL/GenBank/DDBJ whole genome shotgun (WGS) entry which is preliminary data.</text>
</comment>
<protein>
    <submittedName>
        <fullName evidence="2">Uncharacterized protein</fullName>
    </submittedName>
</protein>
<gene>
    <name evidence="2" type="ORF">E3O10_10705</name>
</gene>
<evidence type="ECO:0000313" key="3">
    <source>
        <dbReference type="Proteomes" id="UP000297654"/>
    </source>
</evidence>